<evidence type="ECO:0000313" key="2">
    <source>
        <dbReference type="EMBL" id="KYD22103.1"/>
    </source>
</evidence>
<evidence type="ECO:0000313" key="3">
    <source>
        <dbReference type="Proteomes" id="UP000075683"/>
    </source>
</evidence>
<organism evidence="2 3">
    <name type="scientific">Caldibacillus debilis</name>
    <dbReference type="NCBI Taxonomy" id="301148"/>
    <lineage>
        <taxon>Bacteria</taxon>
        <taxon>Bacillati</taxon>
        <taxon>Bacillota</taxon>
        <taxon>Bacilli</taxon>
        <taxon>Bacillales</taxon>
        <taxon>Bacillaceae</taxon>
        <taxon>Caldibacillus</taxon>
    </lineage>
</organism>
<feature type="region of interest" description="Disordered" evidence="1">
    <location>
        <begin position="1"/>
        <end position="29"/>
    </location>
</feature>
<dbReference type="AlphaFoldDB" id="A0A150MC64"/>
<proteinExistence type="predicted"/>
<protein>
    <submittedName>
        <fullName evidence="2">Uncharacterized protein</fullName>
    </submittedName>
</protein>
<reference evidence="2 3" key="1">
    <citation type="submission" date="2016-01" db="EMBL/GenBank/DDBJ databases">
        <title>Draft Genome Sequences of Seven Thermophilic Sporeformers Isolated from Foods.</title>
        <authorList>
            <person name="Berendsen E.M."/>
            <person name="Wells-Bennik M.H."/>
            <person name="Krawcyk A.O."/>
            <person name="De Jong A."/>
            <person name="Holsappel S."/>
            <person name="Eijlander R.T."/>
            <person name="Kuipers O.P."/>
        </authorList>
    </citation>
    <scope>NUCLEOTIDE SEQUENCE [LARGE SCALE GENOMIC DNA]</scope>
    <source>
        <strain evidence="2 3">B4135</strain>
    </source>
</reference>
<dbReference type="EMBL" id="LQYT01000013">
    <property type="protein sequence ID" value="KYD22103.1"/>
    <property type="molecule type" value="Genomic_DNA"/>
</dbReference>
<sequence length="89" mass="9844">MARLPGSGPPKNSFWPQPKEDSGGKAEIPMIGRGGCATALFCREYGKGECRRRSEKLKGPPSNGRMKRGREIFDYVSEGAEQIEKRKTS</sequence>
<gene>
    <name evidence="2" type="ORF">B4135_1448</name>
</gene>
<accession>A0A150MC64</accession>
<comment type="caution">
    <text evidence="2">The sequence shown here is derived from an EMBL/GenBank/DDBJ whole genome shotgun (WGS) entry which is preliminary data.</text>
</comment>
<dbReference type="STRING" id="301148.B4135_1448"/>
<dbReference type="Proteomes" id="UP000075683">
    <property type="component" value="Unassembled WGS sequence"/>
</dbReference>
<name>A0A150MC64_9BACI</name>
<evidence type="ECO:0000256" key="1">
    <source>
        <dbReference type="SAM" id="MobiDB-lite"/>
    </source>
</evidence>